<dbReference type="AlphaFoldDB" id="A0A7S2RYR8"/>
<reference evidence="1" key="1">
    <citation type="submission" date="2021-01" db="EMBL/GenBank/DDBJ databases">
        <authorList>
            <person name="Corre E."/>
            <person name="Pelletier E."/>
            <person name="Niang G."/>
            <person name="Scheremetjew M."/>
            <person name="Finn R."/>
            <person name="Kale V."/>
            <person name="Holt S."/>
            <person name="Cochrane G."/>
            <person name="Meng A."/>
            <person name="Brown T."/>
            <person name="Cohen L."/>
        </authorList>
    </citation>
    <scope>NUCLEOTIDE SEQUENCE</scope>
    <source>
        <strain evidence="1">NY070348D</strain>
    </source>
</reference>
<dbReference type="InterPro" id="IPR021276">
    <property type="entry name" value="DUF2855"/>
</dbReference>
<proteinExistence type="predicted"/>
<sequence>MPQLVVDCENVAVCSIEEEGAMRLAPGQVLVKVVKVAFTSNVISYALGGKSLRYFDFFPGPSARKGVVPSWGIGVVVATRDSRIQENERIYGLFPFSQLLVLNVSVVRPGEFVDLAENRKDLSTVYNTYMRLGHNRDPFYVPGAEDYMILLRPLFVTAWLLKEFTQRALADFDEKQVIISCASSKTAMSLAFLLKHCSTHAISVVGLTSTRNARFVNALEVYDKVVVYDDIESEIPVIVGTQIVDMSGNGNMLRRIILRIPSAKCALVGATDWEKGMKDLPGKFFFAPAQAVQVIKQIGKDAFDTTVSTDWVSFLGHAKKYKWVHIEYRNGPDAVLDVYRQALHQNLGDASVGLVLSMWDNAAL</sequence>
<name>A0A7S2RYR8_9STRA</name>
<dbReference type="Pfam" id="PF11017">
    <property type="entry name" value="DUF2855"/>
    <property type="match status" value="1"/>
</dbReference>
<accession>A0A7S2RYR8</accession>
<gene>
    <name evidence="1" type="ORF">QSP1433_LOCUS8461</name>
</gene>
<dbReference type="EMBL" id="HBHK01013469">
    <property type="protein sequence ID" value="CAD9684514.1"/>
    <property type="molecule type" value="Transcribed_RNA"/>
</dbReference>
<protein>
    <recommendedName>
        <fullName evidence="2">DUF2855 family protein</fullName>
    </recommendedName>
</protein>
<evidence type="ECO:0008006" key="2">
    <source>
        <dbReference type="Google" id="ProtNLM"/>
    </source>
</evidence>
<evidence type="ECO:0000313" key="1">
    <source>
        <dbReference type="EMBL" id="CAD9684514.1"/>
    </source>
</evidence>
<organism evidence="1">
    <name type="scientific">Mucochytrium quahogii</name>
    <dbReference type="NCBI Taxonomy" id="96639"/>
    <lineage>
        <taxon>Eukaryota</taxon>
        <taxon>Sar</taxon>
        <taxon>Stramenopiles</taxon>
        <taxon>Bigyra</taxon>
        <taxon>Labyrinthulomycetes</taxon>
        <taxon>Thraustochytrida</taxon>
        <taxon>Thraustochytriidae</taxon>
        <taxon>Mucochytrium</taxon>
    </lineage>
</organism>